<dbReference type="EMBL" id="JANWTC010000004">
    <property type="protein sequence ID" value="MCS5479403.1"/>
    <property type="molecule type" value="Genomic_DNA"/>
</dbReference>
<evidence type="ECO:0000256" key="1">
    <source>
        <dbReference type="SAM" id="MobiDB-lite"/>
    </source>
</evidence>
<feature type="compositionally biased region" description="Low complexity" evidence="1">
    <location>
        <begin position="124"/>
        <end position="135"/>
    </location>
</feature>
<evidence type="ECO:0008006" key="6">
    <source>
        <dbReference type="Google" id="ProtNLM"/>
    </source>
</evidence>
<comment type="caution">
    <text evidence="4">The sequence shown here is derived from an EMBL/GenBank/DDBJ whole genome shotgun (WGS) entry which is preliminary data.</text>
</comment>
<keyword evidence="3" id="KW-0732">Signal</keyword>
<proteinExistence type="predicted"/>
<dbReference type="Proteomes" id="UP001205965">
    <property type="component" value="Unassembled WGS sequence"/>
</dbReference>
<gene>
    <name evidence="4" type="ORF">NYP18_07005</name>
</gene>
<feature type="transmembrane region" description="Helical" evidence="2">
    <location>
        <begin position="278"/>
        <end position="297"/>
    </location>
</feature>
<evidence type="ECO:0000313" key="4">
    <source>
        <dbReference type="EMBL" id="MCS5479403.1"/>
    </source>
</evidence>
<organism evidence="4 5">
    <name type="scientific">Corynebacterium lemuris</name>
    <dbReference type="NCBI Taxonomy" id="1859292"/>
    <lineage>
        <taxon>Bacteria</taxon>
        <taxon>Bacillati</taxon>
        <taxon>Actinomycetota</taxon>
        <taxon>Actinomycetes</taxon>
        <taxon>Mycobacteriales</taxon>
        <taxon>Corynebacteriaceae</taxon>
        <taxon>Corynebacterium</taxon>
    </lineage>
</organism>
<feature type="chain" id="PRO_5045170367" description="Secreted protein" evidence="3">
    <location>
        <begin position="22"/>
        <end position="304"/>
    </location>
</feature>
<keyword evidence="2" id="KW-0472">Membrane</keyword>
<evidence type="ECO:0000256" key="2">
    <source>
        <dbReference type="SAM" id="Phobius"/>
    </source>
</evidence>
<feature type="compositionally biased region" description="Pro residues" evidence="1">
    <location>
        <begin position="109"/>
        <end position="123"/>
    </location>
</feature>
<feature type="signal peptide" evidence="3">
    <location>
        <begin position="1"/>
        <end position="21"/>
    </location>
</feature>
<name>A0ABT2FY27_9CORY</name>
<reference evidence="4 5" key="1">
    <citation type="submission" date="2022-08" db="EMBL/GenBank/DDBJ databases">
        <title>YIM 101645 draft genome.</title>
        <authorList>
            <person name="Chen X."/>
        </authorList>
    </citation>
    <scope>NUCLEOTIDE SEQUENCE [LARGE SCALE GENOMIC DNA]</scope>
    <source>
        <strain evidence="4 5">YIM 101645</strain>
    </source>
</reference>
<evidence type="ECO:0000313" key="5">
    <source>
        <dbReference type="Proteomes" id="UP001205965"/>
    </source>
</evidence>
<accession>A0ABT2FY27</accession>
<sequence length="304" mass="30099">MRRAIALAALTAMLGLAPATAAAQPALPPGVSVQDIISGPIAVPAGQTTTVDLGVPVSVSHHAGGWSVVSAGTSVSVTAPAEGGASTVVPVSAAGYSASLTLVAEGAPAPAPAPAADPAPAPAAEPADVPATDPTADPEEAASPVAQVDRGAAEHIQLESAVEGNRITATLGMVQALKLFNQFKDVSREGLGLRYLDAAGRPVEGVTREIDEVSRTLTLTYPEGQTPDNPFIMEVVRDGTAVAVVTFTDPAAPVAPGAEAVDMAAVTATDAGARTGTIVVAGVVGLVLLVGGGLLLGRRRRADA</sequence>
<protein>
    <recommendedName>
        <fullName evidence="6">Secreted protein</fullName>
    </recommendedName>
</protein>
<keyword evidence="2" id="KW-1133">Transmembrane helix</keyword>
<feature type="region of interest" description="Disordered" evidence="1">
    <location>
        <begin position="108"/>
        <end position="143"/>
    </location>
</feature>
<dbReference type="RefSeq" id="WP_259427662.1">
    <property type="nucleotide sequence ID" value="NZ_JANWTC010000004.1"/>
</dbReference>
<keyword evidence="2" id="KW-0812">Transmembrane</keyword>
<evidence type="ECO:0000256" key="3">
    <source>
        <dbReference type="SAM" id="SignalP"/>
    </source>
</evidence>
<keyword evidence="5" id="KW-1185">Reference proteome</keyword>